<sequence length="139" mass="15280">MTSLGVPLLIWFSNSDNQKNIVRATDVVAILALRFNILASQVFFNKLSAFLSNGSFNCIASSNGRSVFFAILVTCISTLGGLSHRRESCSSNIKRFLNSRDTEILFSGSLHSSKINCFRVSFTGNTLLLFAFRIPKSSS</sequence>
<organism evidence="1 2">
    <name type="scientific">Engystomops pustulosus</name>
    <name type="common">Tungara frog</name>
    <name type="synonym">Physalaemus pustulosus</name>
    <dbReference type="NCBI Taxonomy" id="76066"/>
    <lineage>
        <taxon>Eukaryota</taxon>
        <taxon>Metazoa</taxon>
        <taxon>Chordata</taxon>
        <taxon>Craniata</taxon>
        <taxon>Vertebrata</taxon>
        <taxon>Euteleostomi</taxon>
        <taxon>Amphibia</taxon>
        <taxon>Batrachia</taxon>
        <taxon>Anura</taxon>
        <taxon>Neobatrachia</taxon>
        <taxon>Hyloidea</taxon>
        <taxon>Leptodactylidae</taxon>
        <taxon>Leiuperinae</taxon>
        <taxon>Engystomops</taxon>
    </lineage>
</organism>
<reference evidence="1" key="1">
    <citation type="thesis" date="2020" institute="ProQuest LLC" country="789 East Eisenhower Parkway, Ann Arbor, MI, USA">
        <title>Comparative Genomics and Chromosome Evolution.</title>
        <authorList>
            <person name="Mudd A.B."/>
        </authorList>
    </citation>
    <scope>NUCLEOTIDE SEQUENCE</scope>
    <source>
        <strain evidence="1">237g6f4</strain>
        <tissue evidence="1">Blood</tissue>
    </source>
</reference>
<dbReference type="AlphaFoldDB" id="A0AAV6YTY8"/>
<dbReference type="Proteomes" id="UP000824782">
    <property type="component" value="Unassembled WGS sequence"/>
</dbReference>
<accession>A0AAV6YTY8</accession>
<evidence type="ECO:0000313" key="1">
    <source>
        <dbReference type="EMBL" id="KAG8540376.1"/>
    </source>
</evidence>
<gene>
    <name evidence="1" type="ORF">GDO81_019423</name>
</gene>
<evidence type="ECO:0000313" key="2">
    <source>
        <dbReference type="Proteomes" id="UP000824782"/>
    </source>
</evidence>
<dbReference type="EMBL" id="WNYA01010686">
    <property type="protein sequence ID" value="KAG8540376.1"/>
    <property type="molecule type" value="Genomic_DNA"/>
</dbReference>
<name>A0AAV6YTY8_ENGPU</name>
<keyword evidence="2" id="KW-1185">Reference proteome</keyword>
<comment type="caution">
    <text evidence="1">The sequence shown here is derived from an EMBL/GenBank/DDBJ whole genome shotgun (WGS) entry which is preliminary data.</text>
</comment>
<proteinExistence type="predicted"/>
<protein>
    <submittedName>
        <fullName evidence="1">Uncharacterized protein</fullName>
    </submittedName>
</protein>